<dbReference type="OrthoDB" id="2410386at2759"/>
<dbReference type="PANTHER" id="PTHR22847">
    <property type="entry name" value="WD40 REPEAT PROTEIN"/>
    <property type="match status" value="1"/>
</dbReference>
<evidence type="ECO:0000256" key="1">
    <source>
        <dbReference type="ARBA" id="ARBA00022574"/>
    </source>
</evidence>
<dbReference type="PROSITE" id="PS50294">
    <property type="entry name" value="WD_REPEATS_REGION"/>
    <property type="match status" value="8"/>
</dbReference>
<dbReference type="InterPro" id="IPR036322">
    <property type="entry name" value="WD40_repeat_dom_sf"/>
</dbReference>
<feature type="repeat" description="WD" evidence="3">
    <location>
        <begin position="661"/>
        <end position="692"/>
    </location>
</feature>
<dbReference type="InterPro" id="IPR001680">
    <property type="entry name" value="WD40_rpt"/>
</dbReference>
<dbReference type="PRINTS" id="PR00320">
    <property type="entry name" value="GPROTEINBRPT"/>
</dbReference>
<feature type="repeat" description="WD" evidence="3">
    <location>
        <begin position="693"/>
        <end position="734"/>
    </location>
</feature>
<evidence type="ECO:0000313" key="4">
    <source>
        <dbReference type="EMBL" id="KAF9954099.1"/>
    </source>
</evidence>
<comment type="caution">
    <text evidence="4">The sequence shown here is derived from an EMBL/GenBank/DDBJ whole genome shotgun (WGS) entry which is preliminary data.</text>
</comment>
<evidence type="ECO:0000256" key="3">
    <source>
        <dbReference type="PROSITE-ProRule" id="PRU00221"/>
    </source>
</evidence>
<dbReference type="InterPro" id="IPR001646">
    <property type="entry name" value="5peptide_repeat"/>
</dbReference>
<protein>
    <submittedName>
        <fullName evidence="4">Uncharacterized protein</fullName>
    </submittedName>
</protein>
<dbReference type="SMART" id="SM00320">
    <property type="entry name" value="WD40"/>
    <property type="match status" value="18"/>
</dbReference>
<feature type="repeat" description="WD" evidence="3">
    <location>
        <begin position="944"/>
        <end position="980"/>
    </location>
</feature>
<sequence length="1456" mass="159343">MDRFQPGDRNQSSVPSQFQEAVVMPFNEKQIEEDIESFVDLEQPLWSAENYSSVLEKIPSLRELVKNPFLLKLSLDVLPRLIQPEQKDLAAAKVTRVALYDQFKRLVEKDLSEQQRRAFESLSDEGFAQQGIAFLKRLAADVYNKQGGNPVIEYSRVEGTGSWKNEYFSRDDHIRLLRDACPLTRSGDQYRFIHRSILEYGVARAVFEPQNGGTGLEKTEWLDTISKRRCSVDSAHSFDVEGALQDNAVSTGQVLDHESPLARRSFVSEPSVLQFLEERAQQEPVFKKQLHAYIHASKDDKKWRIAAANAITILVRAGEQFNSVDLQRIQIPGADLSFGTFDSAQLQGADLRKVKLSNVWLSKATLTDARMSGVEFEELPYLQEAGAVSRCVYSPDGNTLMTILEAGGASVSATMTWEKRWRIDRDVHIDSRIAFSPKSGLIASFITILSTLEREMEADSQLASKNETNAVYVWETETGHCCILRGHTAQITYSPRGDMIASCSEDKTIRLWNTTTNTCNRCLDLGDDEPAVSIAFSPKGDRIVSAHGTKQARLWDLETDAAFEPIVYRGSFMSANYSPAGTRIALCGIEFYSIWDVQSATTTKTNDFQMWLPGSKIMSLVYSPKGDKFATSRGTGGTVSVRDTETRNRSSFKSSDGCLDVAFSPKGDLIVTCGKGGIVQLWDAETGVCRGSMSGHSGVIRSVAFSPDGRHIASSGEDARVRLWEVEAGTTRANSSDLGHSLLSAGHCLWGNSIVSVNGGDTVHVWNTKTGACLQSMTQPIDRAQSTALSPGGDQIASGTAGSDIHLWGLKDVGSSSVLSGYQGAVKSLAYSPKGDQIASGSGSTVEIWDTAARHRRHVFPRYVGRTRAIAYSPTAEQFASISEHNHMIRLWEVEAGTFRKLEGHTSSIRSIAYSPTGLEIASASDDKTVRLWGTVFGIGRRILSGHEKAVNQALYSPEGGEIASCSGDCTVRLWNVETGICRLVLTCAAEPKSGVCGIAYSPAGKVLASADCYSKLQLWNVETGVCLNILQNNPEDNPRALLAIPSILFSPRDKLMAISLAYSSKEDKNRRLWSVRLWNVATGESRRTFEDLSAGGAPVFSPDGSRFACPETETTVRVWDVETEACHFTLGHDDVINDLKYSATGGLIATASEERTVKLWDANTGACLHTIQNHGTGVKSLAFSPKDRILLAGTDGSLRLWEFRSETLRRYLTGHEGTVNCVVFSPNKHLLASGSDDTTVCLWDLEAGSLWRVLEGHTASVQCVVFSPTGTHVVSGSRDKTIRLWDVEAGSFYKTMAGAGGEIWCLAYSPDGDLLASGTSNMSVYLWNVASGESWAVIEGTYGNITSLAWSIADNISYLITGCSDSSVRVWRVLQGEGKRCSVILQWSSSHRALLVVGCDLQGVKGLTEANRRLLMQGGALGAPEPRKSFKAVSSAVLATSRFQQYNQMAMRSEE</sequence>
<dbReference type="InterPro" id="IPR011047">
    <property type="entry name" value="Quinoprotein_ADH-like_sf"/>
</dbReference>
<evidence type="ECO:0000256" key="2">
    <source>
        <dbReference type="ARBA" id="ARBA00022737"/>
    </source>
</evidence>
<feature type="repeat" description="WD" evidence="3">
    <location>
        <begin position="1339"/>
        <end position="1374"/>
    </location>
</feature>
<dbReference type="PROSITE" id="PS50082">
    <property type="entry name" value="WD_REPEATS_2"/>
    <property type="match status" value="12"/>
</dbReference>
<dbReference type="EMBL" id="JAAAHY010000992">
    <property type="protein sequence ID" value="KAF9954099.1"/>
    <property type="molecule type" value="Genomic_DNA"/>
</dbReference>
<dbReference type="CDD" id="cd00200">
    <property type="entry name" value="WD40"/>
    <property type="match status" value="3"/>
</dbReference>
<feature type="repeat" description="WD" evidence="3">
    <location>
        <begin position="491"/>
        <end position="522"/>
    </location>
</feature>
<keyword evidence="1 3" id="KW-0853">WD repeat</keyword>
<feature type="repeat" description="WD" evidence="3">
    <location>
        <begin position="1255"/>
        <end position="1296"/>
    </location>
</feature>
<feature type="repeat" description="WD" evidence="3">
    <location>
        <begin position="902"/>
        <end position="933"/>
    </location>
</feature>
<reference evidence="4" key="1">
    <citation type="journal article" date="2020" name="Fungal Divers.">
        <title>Resolving the Mortierellaceae phylogeny through synthesis of multi-gene phylogenetics and phylogenomics.</title>
        <authorList>
            <person name="Vandepol N."/>
            <person name="Liber J."/>
            <person name="Desiro A."/>
            <person name="Na H."/>
            <person name="Kennedy M."/>
            <person name="Barry K."/>
            <person name="Grigoriev I.V."/>
            <person name="Miller A.N."/>
            <person name="O'Donnell K."/>
            <person name="Stajich J.E."/>
            <person name="Bonito G."/>
        </authorList>
    </citation>
    <scope>NUCLEOTIDE SEQUENCE</scope>
    <source>
        <strain evidence="4">CK1249</strain>
    </source>
</reference>
<organism evidence="4 5">
    <name type="scientific">Mortierella alpina</name>
    <name type="common">Oleaginous fungus</name>
    <name type="synonym">Mortierella renispora</name>
    <dbReference type="NCBI Taxonomy" id="64518"/>
    <lineage>
        <taxon>Eukaryota</taxon>
        <taxon>Fungi</taxon>
        <taxon>Fungi incertae sedis</taxon>
        <taxon>Mucoromycota</taxon>
        <taxon>Mortierellomycotina</taxon>
        <taxon>Mortierellomycetes</taxon>
        <taxon>Mortierellales</taxon>
        <taxon>Mortierellaceae</taxon>
        <taxon>Mortierella</taxon>
    </lineage>
</organism>
<dbReference type="Gene3D" id="2.160.20.80">
    <property type="entry name" value="E3 ubiquitin-protein ligase SopA"/>
    <property type="match status" value="1"/>
</dbReference>
<dbReference type="SUPFAM" id="SSF141571">
    <property type="entry name" value="Pentapeptide repeat-like"/>
    <property type="match status" value="1"/>
</dbReference>
<dbReference type="Pfam" id="PF00805">
    <property type="entry name" value="Pentapeptide"/>
    <property type="match status" value="1"/>
</dbReference>
<dbReference type="GO" id="GO:1990234">
    <property type="term" value="C:transferase complex"/>
    <property type="evidence" value="ECO:0007669"/>
    <property type="project" value="UniProtKB-ARBA"/>
</dbReference>
<feature type="repeat" description="WD" evidence="3">
    <location>
        <begin position="1297"/>
        <end position="1338"/>
    </location>
</feature>
<dbReference type="SUPFAM" id="SSF50978">
    <property type="entry name" value="WD40 repeat-like"/>
    <property type="match status" value="3"/>
</dbReference>
<dbReference type="SUPFAM" id="SSF50998">
    <property type="entry name" value="Quinoprotein alcohol dehydrogenase-like"/>
    <property type="match status" value="1"/>
</dbReference>
<dbReference type="InterPro" id="IPR020472">
    <property type="entry name" value="WD40_PAC1"/>
</dbReference>
<keyword evidence="5" id="KW-1185">Reference proteome</keyword>
<accession>A0A9P6J1X7</accession>
<feature type="repeat" description="WD" evidence="3">
    <location>
        <begin position="524"/>
        <end position="565"/>
    </location>
</feature>
<dbReference type="Gene3D" id="2.130.10.10">
    <property type="entry name" value="YVTN repeat-like/Quinoprotein amine dehydrogenase"/>
    <property type="match status" value="6"/>
</dbReference>
<dbReference type="PANTHER" id="PTHR22847:SF637">
    <property type="entry name" value="WD REPEAT DOMAIN 5B"/>
    <property type="match status" value="1"/>
</dbReference>
<dbReference type="InterPro" id="IPR019775">
    <property type="entry name" value="WD40_repeat_CS"/>
</dbReference>
<gene>
    <name evidence="4" type="ORF">BGZ70_010676</name>
</gene>
<dbReference type="Proteomes" id="UP000738359">
    <property type="component" value="Unassembled WGS sequence"/>
</dbReference>
<evidence type="ECO:0000313" key="5">
    <source>
        <dbReference type="Proteomes" id="UP000738359"/>
    </source>
</evidence>
<keyword evidence="2" id="KW-0677">Repeat</keyword>
<feature type="repeat" description="WD" evidence="3">
    <location>
        <begin position="1172"/>
        <end position="1212"/>
    </location>
</feature>
<dbReference type="PROSITE" id="PS00678">
    <property type="entry name" value="WD_REPEATS_1"/>
    <property type="match status" value="7"/>
</dbReference>
<proteinExistence type="predicted"/>
<name>A0A9P6J1X7_MORAP</name>
<feature type="repeat" description="WD" evidence="3">
    <location>
        <begin position="1213"/>
        <end position="1254"/>
    </location>
</feature>
<dbReference type="InterPro" id="IPR015943">
    <property type="entry name" value="WD40/YVTN_repeat-like_dom_sf"/>
</dbReference>
<feature type="repeat" description="WD" evidence="3">
    <location>
        <begin position="1130"/>
        <end position="1171"/>
    </location>
</feature>
<dbReference type="Pfam" id="PF00400">
    <property type="entry name" value="WD40"/>
    <property type="match status" value="12"/>
</dbReference>